<keyword evidence="6" id="KW-0808">Transferase</keyword>
<evidence type="ECO:0000256" key="7">
    <source>
        <dbReference type="ARBA" id="ARBA00023141"/>
    </source>
</evidence>
<dbReference type="InParanoid" id="F4RQX6"/>
<dbReference type="STRING" id="747676.F4RQX6"/>
<dbReference type="GO" id="GO:0003849">
    <property type="term" value="F:3-deoxy-7-phosphoheptulonate synthase activity"/>
    <property type="evidence" value="ECO:0007669"/>
    <property type="project" value="UniProtKB-EC"/>
</dbReference>
<dbReference type="VEuPathDB" id="FungiDB:MELLADRAFT_36969"/>
<dbReference type="Pfam" id="PF00793">
    <property type="entry name" value="DAHP_synth_1"/>
    <property type="match status" value="1"/>
</dbReference>
<evidence type="ECO:0000256" key="9">
    <source>
        <dbReference type="ARBA" id="ARBA00031349"/>
    </source>
</evidence>
<dbReference type="GO" id="GO:0009073">
    <property type="term" value="P:aromatic amino acid family biosynthetic process"/>
    <property type="evidence" value="ECO:0007669"/>
    <property type="project" value="UniProtKB-KW"/>
</dbReference>
<comment type="similarity">
    <text evidence="3">Belongs to the class-I DAHP synthase family.</text>
</comment>
<dbReference type="Gene3D" id="3.20.20.70">
    <property type="entry name" value="Aldolase class I"/>
    <property type="match status" value="1"/>
</dbReference>
<dbReference type="GeneID" id="18927598"/>
<dbReference type="InterPro" id="IPR006218">
    <property type="entry name" value="DAHP1/KDSA"/>
</dbReference>
<dbReference type="SUPFAM" id="SSF51569">
    <property type="entry name" value="Aldolase"/>
    <property type="match status" value="1"/>
</dbReference>
<feature type="domain" description="DAHP synthetase I/KDSA" evidence="12">
    <location>
        <begin position="30"/>
        <end position="293"/>
    </location>
</feature>
<protein>
    <recommendedName>
        <fullName evidence="4">3-deoxy-7-phosphoheptulonate synthase</fullName>
        <ecNumber evidence="4">2.5.1.54</ecNumber>
    </recommendedName>
    <alternativeName>
        <fullName evidence="10">3-deoxy-D-arabino-heptulosonate 7-phosphate synthase</fullName>
    </alternativeName>
    <alternativeName>
        <fullName evidence="9">DAHP synthase</fullName>
    </alternativeName>
    <alternativeName>
        <fullName evidence="8">Phospho-2-keto-3-deoxyheptonate aldolase</fullName>
    </alternativeName>
</protein>
<evidence type="ECO:0000256" key="3">
    <source>
        <dbReference type="ARBA" id="ARBA00007985"/>
    </source>
</evidence>
<dbReference type="KEGG" id="mlr:MELLADRAFT_36969"/>
<evidence type="ECO:0000256" key="6">
    <source>
        <dbReference type="ARBA" id="ARBA00022679"/>
    </source>
</evidence>
<dbReference type="NCBIfam" id="TIGR00034">
    <property type="entry name" value="aroFGH"/>
    <property type="match status" value="1"/>
</dbReference>
<dbReference type="InterPro" id="IPR006219">
    <property type="entry name" value="DAHP_synth_1"/>
</dbReference>
<dbReference type="PANTHER" id="PTHR21225">
    <property type="entry name" value="PHOSPHO-2-DEHYDRO-3-DEOXYHEPTONATE ALDOLASE DAHP SYNTHETASE"/>
    <property type="match status" value="1"/>
</dbReference>
<evidence type="ECO:0000256" key="8">
    <source>
        <dbReference type="ARBA" id="ARBA00031111"/>
    </source>
</evidence>
<dbReference type="Proteomes" id="UP000001072">
    <property type="component" value="Unassembled WGS sequence"/>
</dbReference>
<reference evidence="14" key="1">
    <citation type="journal article" date="2011" name="Proc. Natl. Acad. Sci. U.S.A.">
        <title>Obligate biotrophy features unraveled by the genomic analysis of rust fungi.</title>
        <authorList>
            <person name="Duplessis S."/>
            <person name="Cuomo C.A."/>
            <person name="Lin Y.-C."/>
            <person name="Aerts A."/>
            <person name="Tisserant E."/>
            <person name="Veneault-Fourrey C."/>
            <person name="Joly D.L."/>
            <person name="Hacquard S."/>
            <person name="Amselem J."/>
            <person name="Cantarel B.L."/>
            <person name="Chiu R."/>
            <person name="Coutinho P.M."/>
            <person name="Feau N."/>
            <person name="Field M."/>
            <person name="Frey P."/>
            <person name="Gelhaye E."/>
            <person name="Goldberg J."/>
            <person name="Grabherr M.G."/>
            <person name="Kodira C.D."/>
            <person name="Kohler A."/>
            <person name="Kuees U."/>
            <person name="Lindquist E.A."/>
            <person name="Lucas S.M."/>
            <person name="Mago R."/>
            <person name="Mauceli E."/>
            <person name="Morin E."/>
            <person name="Murat C."/>
            <person name="Pangilinan J.L."/>
            <person name="Park R."/>
            <person name="Pearson M."/>
            <person name="Quesneville H."/>
            <person name="Rouhier N."/>
            <person name="Sakthikumar S."/>
            <person name="Salamov A.A."/>
            <person name="Schmutz J."/>
            <person name="Selles B."/>
            <person name="Shapiro H."/>
            <person name="Tanguay P."/>
            <person name="Tuskan G.A."/>
            <person name="Henrissat B."/>
            <person name="Van de Peer Y."/>
            <person name="Rouze P."/>
            <person name="Ellis J.G."/>
            <person name="Dodds P.N."/>
            <person name="Schein J.E."/>
            <person name="Zhong S."/>
            <person name="Hamelin R.C."/>
            <person name="Grigoriev I.V."/>
            <person name="Szabo L.J."/>
            <person name="Martin F."/>
        </authorList>
    </citation>
    <scope>NUCLEOTIDE SEQUENCE [LARGE SCALE GENOMIC DNA]</scope>
    <source>
        <strain evidence="14">98AG31 / pathotype 3-4-7</strain>
    </source>
</reference>
<keyword evidence="14" id="KW-1185">Reference proteome</keyword>
<dbReference type="HOGENOM" id="CLU_030903_1_0_1"/>
<evidence type="ECO:0000256" key="4">
    <source>
        <dbReference type="ARBA" id="ARBA00012694"/>
    </source>
</evidence>
<keyword evidence="5" id="KW-0028">Amino-acid biosynthesis</keyword>
<gene>
    <name evidence="13" type="ORF">MELLADRAFT_36969</name>
</gene>
<proteinExistence type="inferred from homology"/>
<evidence type="ECO:0000259" key="12">
    <source>
        <dbReference type="Pfam" id="PF00793"/>
    </source>
</evidence>
<dbReference type="RefSeq" id="XP_007411611.1">
    <property type="nucleotide sequence ID" value="XM_007411549.1"/>
</dbReference>
<feature type="non-terminal residue" evidence="13">
    <location>
        <position position="1"/>
    </location>
</feature>
<evidence type="ECO:0000256" key="10">
    <source>
        <dbReference type="ARBA" id="ARBA00032193"/>
    </source>
</evidence>
<evidence type="ECO:0000256" key="11">
    <source>
        <dbReference type="ARBA" id="ARBA00047508"/>
    </source>
</evidence>
<evidence type="ECO:0000313" key="13">
    <source>
        <dbReference type="EMBL" id="EGG05246.1"/>
    </source>
</evidence>
<dbReference type="GO" id="GO:0005737">
    <property type="term" value="C:cytoplasm"/>
    <property type="evidence" value="ECO:0007669"/>
    <property type="project" value="TreeGrafter"/>
</dbReference>
<sequence length="312" mass="33642">LILPLILKSKGGTSLSSAAVVDGSRQACADVISGKAHRLIVLVGPYTEEDIDYAKSCLSKVERLPNVVIIMCSYFEKPRTTAGWKGFIHDPDLDGSSNINEGIRKAGELSKTVTDMGMPVGVELFNTISPQFASVLVSWGAVGSESQLHQELASGACHPICFKSRTQGDMQVAINSIRAAARPHSFLGVDDLGFASIFHTSGNPDVNVISRGEKVPNYEAESVKEARDQLSKARPNLHPAIALMEIVDHCHQTKVVNKICEQLINGDQSIVGVMIKSHINEGHQNGPIQGHLAPKPGVSIMFLLHFIPLLLL</sequence>
<comment type="catalytic activity">
    <reaction evidence="11">
        <text>D-erythrose 4-phosphate + phosphoenolpyruvate + H2O = 7-phospho-2-dehydro-3-deoxy-D-arabino-heptonate + phosphate</text>
        <dbReference type="Rhea" id="RHEA:14717"/>
        <dbReference type="ChEBI" id="CHEBI:15377"/>
        <dbReference type="ChEBI" id="CHEBI:16897"/>
        <dbReference type="ChEBI" id="CHEBI:43474"/>
        <dbReference type="ChEBI" id="CHEBI:58394"/>
        <dbReference type="ChEBI" id="CHEBI:58702"/>
        <dbReference type="EC" id="2.5.1.54"/>
    </reaction>
</comment>
<dbReference type="AlphaFoldDB" id="F4RQX6"/>
<evidence type="ECO:0000313" key="14">
    <source>
        <dbReference type="Proteomes" id="UP000001072"/>
    </source>
</evidence>
<evidence type="ECO:0000256" key="5">
    <source>
        <dbReference type="ARBA" id="ARBA00022605"/>
    </source>
</evidence>
<evidence type="ECO:0000256" key="2">
    <source>
        <dbReference type="ARBA" id="ARBA00004688"/>
    </source>
</evidence>
<comment type="pathway">
    <text evidence="2">Metabolic intermediate biosynthesis; chorismate biosynthesis; chorismate from D-erythrose 4-phosphate and phosphoenolpyruvate: step 1/7.</text>
</comment>
<dbReference type="GO" id="GO:0008652">
    <property type="term" value="P:amino acid biosynthetic process"/>
    <property type="evidence" value="ECO:0007669"/>
    <property type="project" value="UniProtKB-KW"/>
</dbReference>
<keyword evidence="7" id="KW-0057">Aromatic amino acid biosynthesis</keyword>
<comment type="function">
    <text evidence="1">Stereospecific condensation of phosphoenolpyruvate (PEP) and D-erythrose-4-phosphate (E4P) giving rise to 3-deoxy-D-arabino-heptulosonate-7-phosphate (DAHP).</text>
</comment>
<evidence type="ECO:0000256" key="1">
    <source>
        <dbReference type="ARBA" id="ARBA00003726"/>
    </source>
</evidence>
<accession>F4RQX6</accession>
<organism evidence="14">
    <name type="scientific">Melampsora larici-populina (strain 98AG31 / pathotype 3-4-7)</name>
    <name type="common">Poplar leaf rust fungus</name>
    <dbReference type="NCBI Taxonomy" id="747676"/>
    <lineage>
        <taxon>Eukaryota</taxon>
        <taxon>Fungi</taxon>
        <taxon>Dikarya</taxon>
        <taxon>Basidiomycota</taxon>
        <taxon>Pucciniomycotina</taxon>
        <taxon>Pucciniomycetes</taxon>
        <taxon>Pucciniales</taxon>
        <taxon>Melampsoraceae</taxon>
        <taxon>Melampsora</taxon>
    </lineage>
</organism>
<dbReference type="EMBL" id="GL883114">
    <property type="protein sequence ID" value="EGG05246.1"/>
    <property type="molecule type" value="Genomic_DNA"/>
</dbReference>
<name>F4RQX6_MELLP</name>
<dbReference type="EC" id="2.5.1.54" evidence="4"/>
<dbReference type="PANTHER" id="PTHR21225:SF12">
    <property type="entry name" value="PHOSPHO-2-DEHYDRO-3-DEOXYHEPTONATE ALDOLASE, TYROSINE-INHIBITED"/>
    <property type="match status" value="1"/>
</dbReference>
<dbReference type="OrthoDB" id="4699125at2759"/>
<dbReference type="eggNOG" id="ENOG502QPSU">
    <property type="taxonomic scope" value="Eukaryota"/>
</dbReference>
<dbReference type="InterPro" id="IPR013785">
    <property type="entry name" value="Aldolase_TIM"/>
</dbReference>